<gene>
    <name evidence="1" type="ORF">QQF64_022184</name>
</gene>
<proteinExistence type="predicted"/>
<keyword evidence="2" id="KW-1185">Reference proteome</keyword>
<dbReference type="PANTHER" id="PTHR46880:SF8">
    <property type="entry name" value="E3 SUMO-PROTEIN LIGASE KIAA1586"/>
    <property type="match status" value="1"/>
</dbReference>
<dbReference type="PANTHER" id="PTHR46880">
    <property type="entry name" value="RAS-ASSOCIATING DOMAIN-CONTAINING PROTEIN"/>
    <property type="match status" value="1"/>
</dbReference>
<evidence type="ECO:0000313" key="1">
    <source>
        <dbReference type="EMBL" id="KAL1248866.1"/>
    </source>
</evidence>
<comment type="caution">
    <text evidence="1">The sequence shown here is derived from an EMBL/GenBank/DDBJ whole genome shotgun (WGS) entry which is preliminary data.</text>
</comment>
<sequence length="309" mass="34546">MICQNDLSFKIQPRLVELQQLNGVNLGNMLHSDKACRNMLMFIGEKMTAQLVDFIKKSSDKFSILIDESATLSNKTCLIIYIRIPYEGEICNFFFQFVELQSCTGAAICDVLLKCLDAQGISEDMLRSRLGFATDGAAAMMGRYRGAAMLLREKINPNLTAIHCMNHKLELAVHDAVKQITDASHFQMFIDSLYSFFSQSPKNMRAFESAASNLGIHARRIGRAFDVRWLSSSCTSVTALWENYPALVKLFENLSEDQSRSATERARCRGIYDDTVAFFGGDVIGKRRAGDPAGLIPVSSEERCHSCQC</sequence>
<organism evidence="1 2">
    <name type="scientific">Cirrhinus molitorella</name>
    <name type="common">mud carp</name>
    <dbReference type="NCBI Taxonomy" id="172907"/>
    <lineage>
        <taxon>Eukaryota</taxon>
        <taxon>Metazoa</taxon>
        <taxon>Chordata</taxon>
        <taxon>Craniata</taxon>
        <taxon>Vertebrata</taxon>
        <taxon>Euteleostomi</taxon>
        <taxon>Actinopterygii</taxon>
        <taxon>Neopterygii</taxon>
        <taxon>Teleostei</taxon>
        <taxon>Ostariophysi</taxon>
        <taxon>Cypriniformes</taxon>
        <taxon>Cyprinidae</taxon>
        <taxon>Labeoninae</taxon>
        <taxon>Labeonini</taxon>
        <taxon>Cirrhinus</taxon>
    </lineage>
</organism>
<dbReference type="Proteomes" id="UP001558613">
    <property type="component" value="Unassembled WGS sequence"/>
</dbReference>
<evidence type="ECO:0008006" key="3">
    <source>
        <dbReference type="Google" id="ProtNLM"/>
    </source>
</evidence>
<reference evidence="1 2" key="1">
    <citation type="submission" date="2023-09" db="EMBL/GenBank/DDBJ databases">
        <authorList>
            <person name="Wang M."/>
        </authorList>
    </citation>
    <scope>NUCLEOTIDE SEQUENCE [LARGE SCALE GENOMIC DNA]</scope>
    <source>
        <strain evidence="1">GT-2023</strain>
        <tissue evidence="1">Liver</tissue>
    </source>
</reference>
<evidence type="ECO:0000313" key="2">
    <source>
        <dbReference type="Proteomes" id="UP001558613"/>
    </source>
</evidence>
<protein>
    <recommendedName>
        <fullName evidence="3">DUF4371 domain-containing protein</fullName>
    </recommendedName>
</protein>
<name>A0ABR3L9S8_9TELE</name>
<dbReference type="EMBL" id="JAYMGO010000024">
    <property type="protein sequence ID" value="KAL1248866.1"/>
    <property type="molecule type" value="Genomic_DNA"/>
</dbReference>
<accession>A0ABR3L9S8</accession>